<gene>
    <name evidence="1" type="ORF">J8N05_19335</name>
</gene>
<sequence>MRPPIIERRIARLTDLGLSSGALSVSQDLRQLRNRAIHGFDAVTPAAVRDFVESARFVALEVYALPKTADSEHTEDTAA</sequence>
<dbReference type="EMBL" id="JAGPYQ010000001">
    <property type="protein sequence ID" value="MBQ0850343.1"/>
    <property type="molecule type" value="Genomic_DNA"/>
</dbReference>
<proteinExistence type="predicted"/>
<name>A0A940XVE6_9ACTN</name>
<evidence type="ECO:0000313" key="2">
    <source>
        <dbReference type="Proteomes" id="UP000677413"/>
    </source>
</evidence>
<organism evidence="1 2">
    <name type="scientific">Streptomyces liliiviolaceus</name>
    <dbReference type="NCBI Taxonomy" id="2823109"/>
    <lineage>
        <taxon>Bacteria</taxon>
        <taxon>Bacillati</taxon>
        <taxon>Actinomycetota</taxon>
        <taxon>Actinomycetes</taxon>
        <taxon>Kitasatosporales</taxon>
        <taxon>Streptomycetaceae</taxon>
        <taxon>Streptomyces</taxon>
    </lineage>
</organism>
<comment type="caution">
    <text evidence="1">The sequence shown here is derived from an EMBL/GenBank/DDBJ whole genome shotgun (WGS) entry which is preliminary data.</text>
</comment>
<reference evidence="1 2" key="1">
    <citation type="submission" date="2021-04" db="EMBL/GenBank/DDBJ databases">
        <authorList>
            <person name="Tang X."/>
            <person name="Zhou X."/>
            <person name="Chen X."/>
            <person name="Cernava T."/>
            <person name="Zhang C."/>
        </authorList>
    </citation>
    <scope>NUCLEOTIDE SEQUENCE [LARGE SCALE GENOMIC DNA]</scope>
    <source>
        <strain evidence="1 2">BH-SS-21</strain>
    </source>
</reference>
<protein>
    <submittedName>
        <fullName evidence="1">Uncharacterized protein</fullName>
    </submittedName>
</protein>
<dbReference type="Proteomes" id="UP000677413">
    <property type="component" value="Unassembled WGS sequence"/>
</dbReference>
<accession>A0A940XVE6</accession>
<dbReference type="RefSeq" id="WP_210884450.1">
    <property type="nucleotide sequence ID" value="NZ_JAGPYQ010000001.1"/>
</dbReference>
<dbReference type="AlphaFoldDB" id="A0A940XVE6"/>
<evidence type="ECO:0000313" key="1">
    <source>
        <dbReference type="EMBL" id="MBQ0850343.1"/>
    </source>
</evidence>
<keyword evidence="2" id="KW-1185">Reference proteome</keyword>